<dbReference type="GO" id="GO:0005886">
    <property type="term" value="C:plasma membrane"/>
    <property type="evidence" value="ECO:0007669"/>
    <property type="project" value="UniProtKB-SubCell"/>
</dbReference>
<dbReference type="GO" id="GO:0090529">
    <property type="term" value="P:cell septum assembly"/>
    <property type="evidence" value="ECO:0007669"/>
    <property type="project" value="InterPro"/>
</dbReference>
<feature type="compositionally biased region" description="Basic and acidic residues" evidence="10">
    <location>
        <begin position="1"/>
        <end position="19"/>
    </location>
</feature>
<evidence type="ECO:0000256" key="8">
    <source>
        <dbReference type="ARBA" id="ARBA00023306"/>
    </source>
</evidence>
<evidence type="ECO:0000256" key="4">
    <source>
        <dbReference type="ARBA" id="ARBA00022618"/>
    </source>
</evidence>
<accession>A0AA48HHY9</accession>
<evidence type="ECO:0000313" key="13">
    <source>
        <dbReference type="Proteomes" id="UP001337723"/>
    </source>
</evidence>
<proteinExistence type="inferred from homology"/>
<keyword evidence="13" id="KW-1185">Reference proteome</keyword>
<dbReference type="RefSeq" id="WP_338271810.1">
    <property type="nucleotide sequence ID" value="NZ_AP027266.1"/>
</dbReference>
<dbReference type="PANTHER" id="PTHR35851:SF1">
    <property type="entry name" value="CELL DIVISION PROTEIN FTSQ"/>
    <property type="match status" value="1"/>
</dbReference>
<comment type="subcellular location">
    <subcellularLocation>
        <location evidence="9">Cell inner membrane</location>
        <topology evidence="9">Single-pass type II membrane protein</topology>
    </subcellularLocation>
    <subcellularLocation>
        <location evidence="1">Membrane</location>
    </subcellularLocation>
    <text evidence="9">Localizes to the division septum.</text>
</comment>
<organism evidence="12 13">
    <name type="scientific">Roseicyclus marinus</name>
    <dbReference type="NCBI Taxonomy" id="2161673"/>
    <lineage>
        <taxon>Bacteria</taxon>
        <taxon>Pseudomonadati</taxon>
        <taxon>Pseudomonadota</taxon>
        <taxon>Alphaproteobacteria</taxon>
        <taxon>Rhodobacterales</taxon>
        <taxon>Roseobacteraceae</taxon>
        <taxon>Roseicyclus</taxon>
    </lineage>
</organism>
<dbReference type="Proteomes" id="UP001337723">
    <property type="component" value="Chromosome"/>
</dbReference>
<dbReference type="GO" id="GO:0032153">
    <property type="term" value="C:cell division site"/>
    <property type="evidence" value="ECO:0007669"/>
    <property type="project" value="UniProtKB-UniRule"/>
</dbReference>
<evidence type="ECO:0000256" key="5">
    <source>
        <dbReference type="ARBA" id="ARBA00022692"/>
    </source>
</evidence>
<keyword evidence="8 9" id="KW-0131">Cell cycle</keyword>
<keyword evidence="6 9" id="KW-1133">Transmembrane helix</keyword>
<evidence type="ECO:0000256" key="6">
    <source>
        <dbReference type="ARBA" id="ARBA00022989"/>
    </source>
</evidence>
<dbReference type="InterPro" id="IPR005548">
    <property type="entry name" value="Cell_div_FtsQ/DivIB_C"/>
</dbReference>
<feature type="region of interest" description="Disordered" evidence="10">
    <location>
        <begin position="1"/>
        <end position="48"/>
    </location>
</feature>
<evidence type="ECO:0000256" key="1">
    <source>
        <dbReference type="ARBA" id="ARBA00004370"/>
    </source>
</evidence>
<evidence type="ECO:0000259" key="11">
    <source>
        <dbReference type="PROSITE" id="PS51779"/>
    </source>
</evidence>
<keyword evidence="2 9" id="KW-1003">Cell membrane</keyword>
<comment type="function">
    <text evidence="9">Essential cell division protein.</text>
</comment>
<keyword evidence="7 9" id="KW-0472">Membrane</keyword>
<dbReference type="HAMAP" id="MF_00911">
    <property type="entry name" value="FtsQ_subfam"/>
    <property type="match status" value="1"/>
</dbReference>
<comment type="similarity">
    <text evidence="9">Belongs to the FtsQ/DivIB family. FtsQ subfamily.</text>
</comment>
<dbReference type="InterPro" id="IPR045335">
    <property type="entry name" value="FtsQ_C_sf"/>
</dbReference>
<evidence type="ECO:0000256" key="9">
    <source>
        <dbReference type="HAMAP-Rule" id="MF_00911"/>
    </source>
</evidence>
<dbReference type="AlphaFoldDB" id="A0AA48HHY9"/>
<gene>
    <name evidence="9 12" type="primary">ftsQ</name>
    <name evidence="12" type="ORF">MACH21_21210</name>
</gene>
<evidence type="ECO:0000256" key="3">
    <source>
        <dbReference type="ARBA" id="ARBA00022519"/>
    </source>
</evidence>
<evidence type="ECO:0000256" key="10">
    <source>
        <dbReference type="SAM" id="MobiDB-lite"/>
    </source>
</evidence>
<dbReference type="GO" id="GO:0043093">
    <property type="term" value="P:FtsZ-dependent cytokinesis"/>
    <property type="evidence" value="ECO:0007669"/>
    <property type="project" value="UniProtKB-UniRule"/>
</dbReference>
<keyword evidence="3 9" id="KW-0997">Cell inner membrane</keyword>
<name>A0AA48HHY9_9RHOB</name>
<evidence type="ECO:0000313" key="12">
    <source>
        <dbReference type="EMBL" id="BDW85944.1"/>
    </source>
</evidence>
<dbReference type="Gene3D" id="3.10.20.310">
    <property type="entry name" value="membrane protein fhac"/>
    <property type="match status" value="1"/>
</dbReference>
<dbReference type="PROSITE" id="PS51779">
    <property type="entry name" value="POTRA"/>
    <property type="match status" value="1"/>
</dbReference>
<feature type="compositionally biased region" description="Low complexity" evidence="10">
    <location>
        <begin position="20"/>
        <end position="44"/>
    </location>
</feature>
<sequence>MRPLIARRDPLPPGLRRETAQAPQPAPRAVEPPAARTMAAAAPEAPRDPAPSIWSYRVQRLWLTPLFRKLVRVGVPAFVLCFGGLVYFGDAERRAALWDAGQEIRREIESRPEFRITVMGVEGASDRVIGEVRAALGLQLPMSSFDLDLAALRDRVEALPSVASAELRIQSGGYLAVRVVERVPALIWQTRDGLALIDAEGHFVASLDDHLLERPLPAVAGDGADLVVGEALALHAAAAPLGDRLRGLVRVGERRWDVVLTDGRRILLPEQGAVQALDRALALQDASRILDRDVLRIDLRNPDRLTVQLTRPALEELERLREMERDTLSGERNG</sequence>
<dbReference type="InterPro" id="IPR013685">
    <property type="entry name" value="POTRA_FtsQ_type"/>
</dbReference>
<dbReference type="EMBL" id="AP027266">
    <property type="protein sequence ID" value="BDW85944.1"/>
    <property type="molecule type" value="Genomic_DNA"/>
</dbReference>
<keyword evidence="4 9" id="KW-0132">Cell division</keyword>
<reference evidence="12 13" key="1">
    <citation type="submission" date="2023-01" db="EMBL/GenBank/DDBJ databases">
        <title>Complete genome sequence of Roseicyclus marinus strain Dej080120_10.</title>
        <authorList>
            <person name="Ueki S."/>
            <person name="Maruyama F."/>
        </authorList>
    </citation>
    <scope>NUCLEOTIDE SEQUENCE [LARGE SCALE GENOMIC DNA]</scope>
    <source>
        <strain evidence="12 13">Dej080120_10</strain>
    </source>
</reference>
<protein>
    <recommendedName>
        <fullName evidence="9">Cell division protein FtsQ</fullName>
    </recommendedName>
</protein>
<dbReference type="Gene3D" id="3.40.50.11690">
    <property type="entry name" value="Cell division protein FtsQ/DivIB"/>
    <property type="match status" value="1"/>
</dbReference>
<dbReference type="Pfam" id="PF08478">
    <property type="entry name" value="POTRA_1"/>
    <property type="match status" value="1"/>
</dbReference>
<dbReference type="InterPro" id="IPR026579">
    <property type="entry name" value="FtsQ"/>
</dbReference>
<dbReference type="InterPro" id="IPR034746">
    <property type="entry name" value="POTRA"/>
</dbReference>
<dbReference type="PANTHER" id="PTHR35851">
    <property type="entry name" value="CELL DIVISION PROTEIN FTSQ"/>
    <property type="match status" value="1"/>
</dbReference>
<dbReference type="Pfam" id="PF03799">
    <property type="entry name" value="FtsQ_DivIB_C"/>
    <property type="match status" value="1"/>
</dbReference>
<keyword evidence="5 9" id="KW-0812">Transmembrane</keyword>
<dbReference type="KEGG" id="rmai:MACH21_21210"/>
<evidence type="ECO:0000256" key="2">
    <source>
        <dbReference type="ARBA" id="ARBA00022475"/>
    </source>
</evidence>
<evidence type="ECO:0000256" key="7">
    <source>
        <dbReference type="ARBA" id="ARBA00023136"/>
    </source>
</evidence>
<feature type="domain" description="POTRA" evidence="11">
    <location>
        <begin position="114"/>
        <end position="182"/>
    </location>
</feature>